<organism evidence="1 2">
    <name type="scientific">Hymenobacter edaphi</name>
    <dbReference type="NCBI Taxonomy" id="2211146"/>
    <lineage>
        <taxon>Bacteria</taxon>
        <taxon>Pseudomonadati</taxon>
        <taxon>Bacteroidota</taxon>
        <taxon>Cytophagia</taxon>
        <taxon>Cytophagales</taxon>
        <taxon>Hymenobacteraceae</taxon>
        <taxon>Hymenobacter</taxon>
    </lineage>
</organism>
<comment type="caution">
    <text evidence="1">The sequence shown here is derived from an EMBL/GenBank/DDBJ whole genome shotgun (WGS) entry which is preliminary data.</text>
</comment>
<gene>
    <name evidence="1" type="ORF">DLM85_06775</name>
</gene>
<accession>A0A328BTC0</accession>
<dbReference type="AlphaFoldDB" id="A0A328BTC0"/>
<proteinExistence type="predicted"/>
<dbReference type="Proteomes" id="UP000248553">
    <property type="component" value="Unassembled WGS sequence"/>
</dbReference>
<protein>
    <submittedName>
        <fullName evidence="1">Uncharacterized protein</fullName>
    </submittedName>
</protein>
<reference evidence="2" key="1">
    <citation type="submission" date="2018-05" db="EMBL/GenBank/DDBJ databases">
        <authorList>
            <person name="Nie L."/>
        </authorList>
    </citation>
    <scope>NUCLEOTIDE SEQUENCE [LARGE SCALE GENOMIC DNA]</scope>
    <source>
        <strain evidence="2">NL</strain>
    </source>
</reference>
<evidence type="ECO:0000313" key="2">
    <source>
        <dbReference type="Proteomes" id="UP000248553"/>
    </source>
</evidence>
<keyword evidence="2" id="KW-1185">Reference proteome</keyword>
<sequence>MARVSNNIITQGLSGTIGGTLVFRQVGGQTVVAAAPRESDKAPTARQQAHQERFQMAALYAKAQLADPGSKAEYEAARPEAGTASAYAIAVADFMQAPDIHSIDLSQYEGRVGDTIRVRVTDNFKVTATRVRIENADGTLVEETAAVREANGLDWVFTATVANASLVGDKITVLASDKPGNQTRETRSL</sequence>
<name>A0A328BTC0_9BACT</name>
<dbReference type="OrthoDB" id="880927at2"/>
<dbReference type="EMBL" id="QHKM01000001">
    <property type="protein sequence ID" value="RAK70532.1"/>
    <property type="molecule type" value="Genomic_DNA"/>
</dbReference>
<evidence type="ECO:0000313" key="1">
    <source>
        <dbReference type="EMBL" id="RAK70532.1"/>
    </source>
</evidence>
<dbReference type="RefSeq" id="WP_111477282.1">
    <property type="nucleotide sequence ID" value="NZ_QHKM01000001.1"/>
</dbReference>